<keyword evidence="1 3" id="KW-0863">Zinc-finger</keyword>
<keyword evidence="1 3" id="KW-0479">Metal-binding</keyword>
<evidence type="ECO:0000256" key="1">
    <source>
        <dbReference type="ARBA" id="ARBA00022771"/>
    </source>
</evidence>
<dbReference type="GO" id="GO:0008270">
    <property type="term" value="F:zinc ion binding"/>
    <property type="evidence" value="ECO:0007669"/>
    <property type="project" value="UniProtKB-KW"/>
</dbReference>
<evidence type="ECO:0000256" key="3">
    <source>
        <dbReference type="PROSITE-ProRule" id="PRU00175"/>
    </source>
</evidence>
<evidence type="ECO:0000256" key="2">
    <source>
        <dbReference type="ARBA" id="ARBA00022833"/>
    </source>
</evidence>
<reference evidence="5 6" key="1">
    <citation type="submission" date="2024-10" db="EMBL/GenBank/DDBJ databases">
        <authorList>
            <person name="Kim D."/>
        </authorList>
    </citation>
    <scope>NUCLEOTIDE SEQUENCE [LARGE SCALE GENOMIC DNA]</scope>
    <source>
        <strain evidence="5">Taebaek</strain>
    </source>
</reference>
<gene>
    <name evidence="5" type="ORF">niasHS_013758</name>
</gene>
<protein>
    <recommendedName>
        <fullName evidence="4">RING-type domain-containing protein</fullName>
    </recommendedName>
</protein>
<dbReference type="Pfam" id="PF13920">
    <property type="entry name" value="zf-C3HC4_3"/>
    <property type="match status" value="1"/>
</dbReference>
<dbReference type="Gene3D" id="3.30.40.10">
    <property type="entry name" value="Zinc/RING finger domain, C3HC4 (zinc finger)"/>
    <property type="match status" value="1"/>
</dbReference>
<organism evidence="5 6">
    <name type="scientific">Heterodera schachtii</name>
    <name type="common">Sugarbeet cyst nematode worm</name>
    <name type="synonym">Tylenchus schachtii</name>
    <dbReference type="NCBI Taxonomy" id="97005"/>
    <lineage>
        <taxon>Eukaryota</taxon>
        <taxon>Metazoa</taxon>
        <taxon>Ecdysozoa</taxon>
        <taxon>Nematoda</taxon>
        <taxon>Chromadorea</taxon>
        <taxon>Rhabditida</taxon>
        <taxon>Tylenchina</taxon>
        <taxon>Tylenchomorpha</taxon>
        <taxon>Tylenchoidea</taxon>
        <taxon>Heteroderidae</taxon>
        <taxon>Heteroderinae</taxon>
        <taxon>Heterodera</taxon>
    </lineage>
</organism>
<dbReference type="PROSITE" id="PS50089">
    <property type="entry name" value="ZF_RING_2"/>
    <property type="match status" value="1"/>
</dbReference>
<dbReference type="InterPro" id="IPR013083">
    <property type="entry name" value="Znf_RING/FYVE/PHD"/>
</dbReference>
<dbReference type="AlphaFoldDB" id="A0ABD2IKB6"/>
<keyword evidence="2" id="KW-0862">Zinc</keyword>
<comment type="caution">
    <text evidence="5">The sequence shown here is derived from an EMBL/GenBank/DDBJ whole genome shotgun (WGS) entry which is preliminary data.</text>
</comment>
<dbReference type="SUPFAM" id="SSF57850">
    <property type="entry name" value="RING/U-box"/>
    <property type="match status" value="1"/>
</dbReference>
<feature type="domain" description="RING-type" evidence="4">
    <location>
        <begin position="567"/>
        <end position="602"/>
    </location>
</feature>
<dbReference type="InterPro" id="IPR001841">
    <property type="entry name" value="Znf_RING"/>
</dbReference>
<accession>A0ABD2IKB6</accession>
<keyword evidence="6" id="KW-1185">Reference proteome</keyword>
<dbReference type="Proteomes" id="UP001620645">
    <property type="component" value="Unassembled WGS sequence"/>
</dbReference>
<dbReference type="EMBL" id="JBICCN010000293">
    <property type="protein sequence ID" value="KAL3080564.1"/>
    <property type="molecule type" value="Genomic_DNA"/>
</dbReference>
<evidence type="ECO:0000313" key="6">
    <source>
        <dbReference type="Proteomes" id="UP001620645"/>
    </source>
</evidence>
<sequence>MESEGLAKCFANFYSVQTDEMGRFFLLANGKVPPENILFRITIVPLDFENSNPIFEMVPRKIIQEFYEYGVGDPIDRYCQFVDHIEDNPAGTNSQFLDQLNHPAGTHSQFVELIGHQAGTNSQFLEQINQPAGTNSHFVDQLNHPAGTNSQFVELIGHQAGTNSQFLEQINQPAGTNSHFVEQINHPAGTNSQLGQQINHPAGTNSQFLEQFNHPAGTNSQFVEQINHPAGTNSQLVEQMNLPAGTNSQSVRLIGHPIGTNSQLVEQINYPAGTNYKSVVQQQCQINYSKTLDQRAQKLNDLIIQWLSRTGSYYEFTTKDNFFLIANFRDFLDNAKRNEQTGTSIKAWEASFIGQFLNGFARTRKNGNLLKRLRLVDQRMISMIDEFCEISVDFLISNQNVAAETAKTNEPEKFCVFWPKVKENASKFTQIDIAMDAFNKWINTSDQLSNEQEQIITFWAEVFCKRLESHCYEWPELDKNIFAQIGQLFANAKREQILTLDKLERVKSVRINLDKICAKIDRMYHQFRFQMPNTWKNELCENETFQYVSHYTTRAGKRKQSENAKICKGCKNEERKIAFDPCGHFFLCKKCAKTIKTCPECKVKVKERLEIFNV</sequence>
<evidence type="ECO:0000259" key="4">
    <source>
        <dbReference type="PROSITE" id="PS50089"/>
    </source>
</evidence>
<name>A0ABD2IKB6_HETSC</name>
<evidence type="ECO:0000313" key="5">
    <source>
        <dbReference type="EMBL" id="KAL3080564.1"/>
    </source>
</evidence>
<proteinExistence type="predicted"/>